<feature type="transmembrane region" description="Helical" evidence="1">
    <location>
        <begin position="206"/>
        <end position="224"/>
    </location>
</feature>
<dbReference type="EMBL" id="CP109441">
    <property type="protein sequence ID" value="WUV48570.1"/>
    <property type="molecule type" value="Genomic_DNA"/>
</dbReference>
<evidence type="ECO:0000313" key="2">
    <source>
        <dbReference type="EMBL" id="WUV48570.1"/>
    </source>
</evidence>
<reference evidence="2" key="1">
    <citation type="submission" date="2022-10" db="EMBL/GenBank/DDBJ databases">
        <title>The complete genomes of actinobacterial strains from the NBC collection.</title>
        <authorList>
            <person name="Joergensen T.S."/>
            <person name="Alvarez Arevalo M."/>
            <person name="Sterndorff E.B."/>
            <person name="Faurdal D."/>
            <person name="Vuksanovic O."/>
            <person name="Mourched A.-S."/>
            <person name="Charusanti P."/>
            <person name="Shaw S."/>
            <person name="Blin K."/>
            <person name="Weber T."/>
        </authorList>
    </citation>
    <scope>NUCLEOTIDE SEQUENCE</scope>
    <source>
        <strain evidence="2">NBC_01482</strain>
    </source>
</reference>
<name>A0ABZ1YZ44_9NOCA</name>
<protein>
    <submittedName>
        <fullName evidence="2">Uncharacterized protein</fullName>
    </submittedName>
</protein>
<accession>A0ABZ1YZ44</accession>
<evidence type="ECO:0000313" key="3">
    <source>
        <dbReference type="Proteomes" id="UP001432062"/>
    </source>
</evidence>
<dbReference type="Proteomes" id="UP001432062">
    <property type="component" value="Chromosome"/>
</dbReference>
<organism evidence="2 3">
    <name type="scientific">Nocardia vinacea</name>
    <dbReference type="NCBI Taxonomy" id="96468"/>
    <lineage>
        <taxon>Bacteria</taxon>
        <taxon>Bacillati</taxon>
        <taxon>Actinomycetota</taxon>
        <taxon>Actinomycetes</taxon>
        <taxon>Mycobacteriales</taxon>
        <taxon>Nocardiaceae</taxon>
        <taxon>Nocardia</taxon>
    </lineage>
</organism>
<gene>
    <name evidence="2" type="ORF">OG563_10445</name>
</gene>
<dbReference type="SUPFAM" id="SSF81324">
    <property type="entry name" value="Voltage-gated potassium channels"/>
    <property type="match status" value="1"/>
</dbReference>
<keyword evidence="1" id="KW-0812">Transmembrane</keyword>
<proteinExistence type="predicted"/>
<feature type="transmembrane region" description="Helical" evidence="1">
    <location>
        <begin position="259"/>
        <end position="279"/>
    </location>
</feature>
<keyword evidence="1" id="KW-1133">Transmembrane helix</keyword>
<dbReference type="RefSeq" id="WP_327093392.1">
    <property type="nucleotide sequence ID" value="NZ_CP109149.1"/>
</dbReference>
<keyword evidence="1" id="KW-0472">Membrane</keyword>
<keyword evidence="3" id="KW-1185">Reference proteome</keyword>
<evidence type="ECO:0000256" key="1">
    <source>
        <dbReference type="SAM" id="Phobius"/>
    </source>
</evidence>
<sequence>MTEYAGLSQLPPATAEKAVNSMTMLIDRHADRYAGEIAEYFQQAGAGSEQRLLDSFNTHVETLELDYDPVKISQPGDSLVFSHIYTAAQEPAADGDGRLPALTALLAAEVEFRGPRRLSRTQNTRIAEIYEHLGRALVAADLPHHAVLAFKRAVGLHRVEEDFDAQDRCGHALAQARCRAVDQVWKRIPHWTLEVLCGYGFRPFRLLGWIAAVLLIGTVVLWATDGQPIPTALHMCLINYLNPLGIGDLEDIRGAGRTLLIVEAYAGLVLNSLFFALLVRRWFRI</sequence>